<dbReference type="SUPFAM" id="SSF158622">
    <property type="entry name" value="YheA/YmcA-like"/>
    <property type="match status" value="1"/>
</dbReference>
<reference evidence="2 3" key="1">
    <citation type="journal article" date="2013" name="Genome Announc.">
        <title>Draft Genome Sequence of Catellicoccus marimammalium, a Novel Species Commonly Found in Gull Feces.</title>
        <authorList>
            <person name="Weigand M.R."/>
            <person name="Ryu H."/>
            <person name="Bozcek L."/>
            <person name="Konstantinidis K.T."/>
            <person name="Santo Domingo J.W."/>
        </authorList>
    </citation>
    <scope>NUCLEOTIDE SEQUENCE [LARGE SCALE GENOMIC DNA]</scope>
    <source>
        <strain evidence="2 3">M35/04/3</strain>
    </source>
</reference>
<dbReference type="STRING" id="1234409.C683_0530"/>
<keyword evidence="3" id="KW-1185">Reference proteome</keyword>
<dbReference type="eggNOG" id="COG3679">
    <property type="taxonomic scope" value="Bacteria"/>
</dbReference>
<evidence type="ECO:0000313" key="3">
    <source>
        <dbReference type="Proteomes" id="UP000016057"/>
    </source>
</evidence>
<dbReference type="OrthoDB" id="9811402at2"/>
<evidence type="ECO:0000313" key="2">
    <source>
        <dbReference type="EMBL" id="EKU27536.1"/>
    </source>
</evidence>
<protein>
    <recommendedName>
        <fullName evidence="1">UPF0342 protein C683_0530</fullName>
    </recommendedName>
</protein>
<evidence type="ECO:0000256" key="1">
    <source>
        <dbReference type="HAMAP-Rule" id="MF_01526"/>
    </source>
</evidence>
<dbReference type="Pfam" id="PF06133">
    <property type="entry name" value="Com_YlbF"/>
    <property type="match status" value="1"/>
</dbReference>
<dbReference type="Proteomes" id="UP000016057">
    <property type="component" value="Unassembled WGS sequence"/>
</dbReference>
<dbReference type="InterPro" id="IPR023378">
    <property type="entry name" value="YheA/YmcA-like_dom_sf"/>
</dbReference>
<dbReference type="RefSeq" id="WP_009489474.1">
    <property type="nucleotide sequence ID" value="NZ_AMYT01000012.1"/>
</dbReference>
<comment type="similarity">
    <text evidence="1">Belongs to the UPF0342 family.</text>
</comment>
<dbReference type="EMBL" id="AMYT01000012">
    <property type="protein sequence ID" value="EKU27536.1"/>
    <property type="molecule type" value="Genomic_DNA"/>
</dbReference>
<dbReference type="InterPro" id="IPR010368">
    <property type="entry name" value="Com_YlbF"/>
</dbReference>
<dbReference type="AlphaFoldDB" id="K8ZPR4"/>
<sequence>MNIYDTANQLERDVRELAEFKALEQAYNELKAQEESFQLFKDFQNLQVSLQQKQMQGEEFTEDDAKQMQEIAEKIQNDDAITNMLQKEQALSIIMNDITAIMMKPVQDLYGF</sequence>
<accession>K8ZPR4</accession>
<gene>
    <name evidence="2" type="ORF">C683_0530</name>
</gene>
<proteinExistence type="inferred from homology"/>
<dbReference type="HAMAP" id="MF_01526">
    <property type="entry name" value="UPF0342"/>
    <property type="match status" value="1"/>
</dbReference>
<dbReference type="Gene3D" id="1.20.1500.10">
    <property type="entry name" value="YheA/YmcA-like"/>
    <property type="match status" value="1"/>
</dbReference>
<name>K8ZPR4_9ENTE</name>
<comment type="caution">
    <text evidence="2">The sequence shown here is derived from an EMBL/GenBank/DDBJ whole genome shotgun (WGS) entry which is preliminary data.</text>
</comment>
<organism evidence="2 3">
    <name type="scientific">Catellicoccus marimammalium M35/04/3</name>
    <dbReference type="NCBI Taxonomy" id="1234409"/>
    <lineage>
        <taxon>Bacteria</taxon>
        <taxon>Bacillati</taxon>
        <taxon>Bacillota</taxon>
        <taxon>Bacilli</taxon>
        <taxon>Lactobacillales</taxon>
        <taxon>Enterococcaceae</taxon>
        <taxon>Catellicoccus</taxon>
    </lineage>
</organism>